<gene>
    <name evidence="2" type="ORF">EDC26_10395</name>
</gene>
<evidence type="ECO:0000313" key="2">
    <source>
        <dbReference type="EMBL" id="TCT09477.1"/>
    </source>
</evidence>
<dbReference type="Pfam" id="PF14090">
    <property type="entry name" value="HTH_39"/>
    <property type="match status" value="1"/>
</dbReference>
<dbReference type="InterPro" id="IPR055245">
    <property type="entry name" value="HTH_proteobacteria"/>
</dbReference>
<dbReference type="RefSeq" id="WP_132580204.1">
    <property type="nucleotide sequence ID" value="NZ_SMAJ01000003.1"/>
</dbReference>
<sequence length="85" mass="9804">MTINSRSTSAGSQRARILEALALRPHTSYELRRLGCYQCPTRVLELRRMGYDIQTQRVSIWDTEGYRHHGIALYSLAEAHGQRTQ</sequence>
<protein>
    <submittedName>
        <fullName evidence="2">Helix-turn-helix protein</fullName>
    </submittedName>
</protein>
<dbReference type="EMBL" id="SMAJ01000003">
    <property type="protein sequence ID" value="TCT09477.1"/>
    <property type="molecule type" value="Genomic_DNA"/>
</dbReference>
<keyword evidence="3" id="KW-1185">Reference proteome</keyword>
<evidence type="ECO:0000313" key="3">
    <source>
        <dbReference type="Proteomes" id="UP000295525"/>
    </source>
</evidence>
<feature type="domain" description="Winged helix-turn-helix" evidence="1">
    <location>
        <begin position="12"/>
        <end position="78"/>
    </location>
</feature>
<organism evidence="2 3">
    <name type="scientific">Paralcaligenes ureilyticus</name>
    <dbReference type="NCBI Taxonomy" id="627131"/>
    <lineage>
        <taxon>Bacteria</taxon>
        <taxon>Pseudomonadati</taxon>
        <taxon>Pseudomonadota</taxon>
        <taxon>Betaproteobacteria</taxon>
        <taxon>Burkholderiales</taxon>
        <taxon>Alcaligenaceae</taxon>
        <taxon>Paralcaligenes</taxon>
    </lineage>
</organism>
<evidence type="ECO:0000259" key="1">
    <source>
        <dbReference type="Pfam" id="PF14090"/>
    </source>
</evidence>
<comment type="caution">
    <text evidence="2">The sequence shown here is derived from an EMBL/GenBank/DDBJ whole genome shotgun (WGS) entry which is preliminary data.</text>
</comment>
<reference evidence="2 3" key="1">
    <citation type="submission" date="2019-03" db="EMBL/GenBank/DDBJ databases">
        <title>Genomic Encyclopedia of Type Strains, Phase IV (KMG-IV): sequencing the most valuable type-strain genomes for metagenomic binning, comparative biology and taxonomic classification.</title>
        <authorList>
            <person name="Goeker M."/>
        </authorList>
    </citation>
    <scope>NUCLEOTIDE SEQUENCE [LARGE SCALE GENOMIC DNA]</scope>
    <source>
        <strain evidence="2 3">DSM 24591</strain>
    </source>
</reference>
<accession>A0A4R3MBZ1</accession>
<dbReference type="OrthoDB" id="8859808at2"/>
<name>A0A4R3MBZ1_9BURK</name>
<dbReference type="Proteomes" id="UP000295525">
    <property type="component" value="Unassembled WGS sequence"/>
</dbReference>
<proteinExistence type="predicted"/>
<dbReference type="AlphaFoldDB" id="A0A4R3MBZ1"/>